<feature type="domain" description="J" evidence="2">
    <location>
        <begin position="10"/>
        <end position="79"/>
    </location>
</feature>
<feature type="region of interest" description="Disordered" evidence="1">
    <location>
        <begin position="36"/>
        <end position="55"/>
    </location>
</feature>
<dbReference type="EMBL" id="LZYO01000008">
    <property type="protein sequence ID" value="ODH45046.1"/>
    <property type="molecule type" value="Genomic_DNA"/>
</dbReference>
<organism evidence="3 4">
    <name type="scientific">Paracoccidioides brasiliensis</name>
    <dbReference type="NCBI Taxonomy" id="121759"/>
    <lineage>
        <taxon>Eukaryota</taxon>
        <taxon>Fungi</taxon>
        <taxon>Dikarya</taxon>
        <taxon>Ascomycota</taxon>
        <taxon>Pezizomycotina</taxon>
        <taxon>Eurotiomycetes</taxon>
        <taxon>Eurotiomycetidae</taxon>
        <taxon>Onygenales</taxon>
        <taxon>Ajellomycetaceae</taxon>
        <taxon>Paracoccidioides</taxon>
    </lineage>
</organism>
<accession>A0A1D2JPA4</accession>
<dbReference type="Pfam" id="PF00226">
    <property type="entry name" value="DnaJ"/>
    <property type="match status" value="1"/>
</dbReference>
<name>A0A1D2JPA4_PARBR</name>
<dbReference type="CDD" id="cd06257">
    <property type="entry name" value="DnaJ"/>
    <property type="match status" value="1"/>
</dbReference>
<dbReference type="SUPFAM" id="SSF46565">
    <property type="entry name" value="Chaperone J-domain"/>
    <property type="match status" value="1"/>
</dbReference>
<sequence>MIIQQLSGLDYYKILEIDPSATEQQIRVAYKRAALKSHPDRVPATSPERPSREETFKQVNEAYYVLSEPTRRRRYDNERQRQQQQQQQQQQKQPGEQRKPRPQPSYSPGPETESASFASDQFGTMFEEMLREEGLSEEDTVSGGTRPTGSFWAIVGGLSGAALGFIVANFPGALAGAVAGNRLGAIRDSKGKSVYEVFQALPGEDKAKFLGELAARVLRSAVS</sequence>
<evidence type="ECO:0000313" key="4">
    <source>
        <dbReference type="Proteomes" id="UP000242814"/>
    </source>
</evidence>
<evidence type="ECO:0000256" key="1">
    <source>
        <dbReference type="SAM" id="MobiDB-lite"/>
    </source>
</evidence>
<dbReference type="InterPro" id="IPR001623">
    <property type="entry name" value="DnaJ_domain"/>
</dbReference>
<evidence type="ECO:0000313" key="3">
    <source>
        <dbReference type="EMBL" id="ODH45046.1"/>
    </source>
</evidence>
<reference evidence="3 4" key="1">
    <citation type="submission" date="2016-06" db="EMBL/GenBank/DDBJ databases">
        <authorList>
            <person name="Kjaerup R.B."/>
            <person name="Dalgaard T.S."/>
            <person name="Juul-Madsen H.R."/>
        </authorList>
    </citation>
    <scope>NUCLEOTIDE SEQUENCE [LARGE SCALE GENOMIC DNA]</scope>
    <source>
        <strain evidence="3 4">Pb300</strain>
    </source>
</reference>
<dbReference type="Gene3D" id="1.10.287.110">
    <property type="entry name" value="DnaJ domain"/>
    <property type="match status" value="1"/>
</dbReference>
<dbReference type="InterPro" id="IPR036869">
    <property type="entry name" value="J_dom_sf"/>
</dbReference>
<protein>
    <recommendedName>
        <fullName evidence="2">J domain-containing protein</fullName>
    </recommendedName>
</protein>
<evidence type="ECO:0000259" key="2">
    <source>
        <dbReference type="PROSITE" id="PS50076"/>
    </source>
</evidence>
<dbReference type="VEuPathDB" id="FungiDB:PABG_01340"/>
<dbReference type="AlphaFoldDB" id="A0A1D2JPA4"/>
<dbReference type="Proteomes" id="UP000242814">
    <property type="component" value="Unassembled WGS sequence"/>
</dbReference>
<dbReference type="InterPro" id="IPR050817">
    <property type="entry name" value="DjlA_DnaK_co-chaperone"/>
</dbReference>
<dbReference type="SMART" id="SM00271">
    <property type="entry name" value="DnaJ"/>
    <property type="match status" value="1"/>
</dbReference>
<feature type="region of interest" description="Disordered" evidence="1">
    <location>
        <begin position="60"/>
        <end position="117"/>
    </location>
</feature>
<dbReference type="PANTHER" id="PTHR24074">
    <property type="entry name" value="CO-CHAPERONE PROTEIN DJLA"/>
    <property type="match status" value="1"/>
</dbReference>
<comment type="caution">
    <text evidence="3">The sequence shown here is derived from an EMBL/GenBank/DDBJ whole genome shotgun (WGS) entry which is preliminary data.</text>
</comment>
<gene>
    <name evidence="3" type="ORF">ACO22_00438</name>
</gene>
<proteinExistence type="predicted"/>
<dbReference type="VEuPathDB" id="FungiDB:PADG_03927"/>
<feature type="compositionally biased region" description="Low complexity" evidence="1">
    <location>
        <begin position="82"/>
        <end position="94"/>
    </location>
</feature>
<dbReference type="PROSITE" id="PS50076">
    <property type="entry name" value="DNAJ_2"/>
    <property type="match status" value="1"/>
</dbReference>
<dbReference type="PRINTS" id="PR00625">
    <property type="entry name" value="JDOMAIN"/>
</dbReference>